<dbReference type="InterPro" id="IPR050478">
    <property type="entry name" value="Ethylene_sulfur-biosynth"/>
</dbReference>
<accession>A0AAW2SZ61</accession>
<protein>
    <submittedName>
        <fullName evidence="4">1-aminocyclopropane-1-carboxylate synthase</fullName>
    </submittedName>
</protein>
<dbReference type="InterPro" id="IPR015424">
    <property type="entry name" value="PyrdxlP-dep_Trfase"/>
</dbReference>
<proteinExistence type="predicted"/>
<dbReference type="GO" id="GO:0030170">
    <property type="term" value="F:pyridoxal phosphate binding"/>
    <property type="evidence" value="ECO:0007669"/>
    <property type="project" value="InterPro"/>
</dbReference>
<dbReference type="PANTHER" id="PTHR43795">
    <property type="entry name" value="BIFUNCTIONAL ASPARTATE AMINOTRANSFERASE AND GLUTAMATE/ASPARTATE-PREPHENATE AMINOTRANSFERASE-RELATED"/>
    <property type="match status" value="1"/>
</dbReference>
<dbReference type="EMBL" id="JACGWM010000001">
    <property type="protein sequence ID" value="KAL0397940.1"/>
    <property type="molecule type" value="Genomic_DNA"/>
</dbReference>
<organism evidence="4">
    <name type="scientific">Sesamum calycinum</name>
    <dbReference type="NCBI Taxonomy" id="2727403"/>
    <lineage>
        <taxon>Eukaryota</taxon>
        <taxon>Viridiplantae</taxon>
        <taxon>Streptophyta</taxon>
        <taxon>Embryophyta</taxon>
        <taxon>Tracheophyta</taxon>
        <taxon>Spermatophyta</taxon>
        <taxon>Magnoliopsida</taxon>
        <taxon>eudicotyledons</taxon>
        <taxon>Gunneridae</taxon>
        <taxon>Pentapetalae</taxon>
        <taxon>asterids</taxon>
        <taxon>lamiids</taxon>
        <taxon>Lamiales</taxon>
        <taxon>Pedaliaceae</taxon>
        <taxon>Sesamum</taxon>
    </lineage>
</organism>
<dbReference type="GO" id="GO:0006520">
    <property type="term" value="P:amino acid metabolic process"/>
    <property type="evidence" value="ECO:0007669"/>
    <property type="project" value="TreeGrafter"/>
</dbReference>
<evidence type="ECO:0000256" key="2">
    <source>
        <dbReference type="SAM" id="MobiDB-lite"/>
    </source>
</evidence>
<keyword evidence="1" id="KW-0663">Pyridoxal phosphate</keyword>
<evidence type="ECO:0000259" key="3">
    <source>
        <dbReference type="Pfam" id="PF00155"/>
    </source>
</evidence>
<reference evidence="4" key="2">
    <citation type="journal article" date="2024" name="Plant">
        <title>Genomic evolution and insights into agronomic trait innovations of Sesamum species.</title>
        <authorList>
            <person name="Miao H."/>
            <person name="Wang L."/>
            <person name="Qu L."/>
            <person name="Liu H."/>
            <person name="Sun Y."/>
            <person name="Le M."/>
            <person name="Wang Q."/>
            <person name="Wei S."/>
            <person name="Zheng Y."/>
            <person name="Lin W."/>
            <person name="Duan Y."/>
            <person name="Cao H."/>
            <person name="Xiong S."/>
            <person name="Wang X."/>
            <person name="Wei L."/>
            <person name="Li C."/>
            <person name="Ma Q."/>
            <person name="Ju M."/>
            <person name="Zhao R."/>
            <person name="Li G."/>
            <person name="Mu C."/>
            <person name="Tian Q."/>
            <person name="Mei H."/>
            <person name="Zhang T."/>
            <person name="Gao T."/>
            <person name="Zhang H."/>
        </authorList>
    </citation>
    <scope>NUCLEOTIDE SEQUENCE</scope>
    <source>
        <strain evidence="4">KEN8</strain>
    </source>
</reference>
<comment type="caution">
    <text evidence="4">The sequence shown here is derived from an EMBL/GenBank/DDBJ whole genome shotgun (WGS) entry which is preliminary data.</text>
</comment>
<sequence length="107" mass="12393">MGLWKVIISDVKLNVSPGTSFHCHEPGWFRVCIANMDDETVEVALRRIRLFVGKYKEVEVQVKKSWQRNLRLSFPTLMYDEKNMAPSPHMMSPHSPIPQSPLVRART</sequence>
<feature type="domain" description="Aminotransferase class I/classII large" evidence="3">
    <location>
        <begin position="3"/>
        <end position="48"/>
    </location>
</feature>
<dbReference type="InterPro" id="IPR015422">
    <property type="entry name" value="PyrdxlP-dep_Trfase_small"/>
</dbReference>
<dbReference type="SUPFAM" id="SSF53383">
    <property type="entry name" value="PLP-dependent transferases"/>
    <property type="match status" value="1"/>
</dbReference>
<dbReference type="InterPro" id="IPR004839">
    <property type="entry name" value="Aminotransferase_I/II_large"/>
</dbReference>
<feature type="region of interest" description="Disordered" evidence="2">
    <location>
        <begin position="85"/>
        <end position="107"/>
    </location>
</feature>
<evidence type="ECO:0000313" key="4">
    <source>
        <dbReference type="EMBL" id="KAL0397940.1"/>
    </source>
</evidence>
<reference evidence="4" key="1">
    <citation type="submission" date="2020-06" db="EMBL/GenBank/DDBJ databases">
        <authorList>
            <person name="Li T."/>
            <person name="Hu X."/>
            <person name="Zhang T."/>
            <person name="Song X."/>
            <person name="Zhang H."/>
            <person name="Dai N."/>
            <person name="Sheng W."/>
            <person name="Hou X."/>
            <person name="Wei L."/>
        </authorList>
    </citation>
    <scope>NUCLEOTIDE SEQUENCE</scope>
    <source>
        <strain evidence="4">KEN8</strain>
        <tissue evidence="4">Leaf</tissue>
    </source>
</reference>
<dbReference type="PANTHER" id="PTHR43795:SF74">
    <property type="entry name" value="1-AMINOCYCLOPROPANE-1-CARBOXYLATE SYNTHASE-LIKE PROTEIN 1"/>
    <property type="match status" value="1"/>
</dbReference>
<dbReference type="AlphaFoldDB" id="A0AAW2SZ61"/>
<dbReference type="Pfam" id="PF00155">
    <property type="entry name" value="Aminotran_1_2"/>
    <property type="match status" value="1"/>
</dbReference>
<evidence type="ECO:0000256" key="1">
    <source>
        <dbReference type="ARBA" id="ARBA00022898"/>
    </source>
</evidence>
<gene>
    <name evidence="4" type="ORF">Scaly_0242400</name>
</gene>
<dbReference type="Gene3D" id="3.90.1150.10">
    <property type="entry name" value="Aspartate Aminotransferase, domain 1"/>
    <property type="match status" value="1"/>
</dbReference>
<dbReference type="GO" id="GO:0008483">
    <property type="term" value="F:transaminase activity"/>
    <property type="evidence" value="ECO:0007669"/>
    <property type="project" value="TreeGrafter"/>
</dbReference>
<name>A0AAW2SZ61_9LAMI</name>